<dbReference type="EMBL" id="PGCJ01000547">
    <property type="protein sequence ID" value="PLW26381.1"/>
    <property type="molecule type" value="Genomic_DNA"/>
</dbReference>
<name>A0A2N5TLK7_9BASI</name>
<keyword evidence="2" id="KW-1185">Reference proteome</keyword>
<accession>A0A2N5TLK7</accession>
<comment type="caution">
    <text evidence="1">The sequence shown here is derived from an EMBL/GenBank/DDBJ whole genome shotgun (WGS) entry which is preliminary data.</text>
</comment>
<proteinExistence type="predicted"/>
<protein>
    <submittedName>
        <fullName evidence="1">Uncharacterized protein</fullName>
    </submittedName>
</protein>
<evidence type="ECO:0000313" key="2">
    <source>
        <dbReference type="Proteomes" id="UP000235388"/>
    </source>
</evidence>
<evidence type="ECO:0000313" key="1">
    <source>
        <dbReference type="EMBL" id="PLW26381.1"/>
    </source>
</evidence>
<sequence>MGNYLAGFGGGLSSTPPPHYSHLSILPYALKDTPINGGLTYEGPKVAEYPGR</sequence>
<dbReference type="AlphaFoldDB" id="A0A2N5TLK7"/>
<dbReference type="Proteomes" id="UP000235388">
    <property type="component" value="Unassembled WGS sequence"/>
</dbReference>
<organism evidence="1 2">
    <name type="scientific">Puccinia coronata f. sp. avenae</name>
    <dbReference type="NCBI Taxonomy" id="200324"/>
    <lineage>
        <taxon>Eukaryota</taxon>
        <taxon>Fungi</taxon>
        <taxon>Dikarya</taxon>
        <taxon>Basidiomycota</taxon>
        <taxon>Pucciniomycotina</taxon>
        <taxon>Pucciniomycetes</taxon>
        <taxon>Pucciniales</taxon>
        <taxon>Pucciniaceae</taxon>
        <taxon>Puccinia</taxon>
    </lineage>
</organism>
<gene>
    <name evidence="1" type="ORF">PCANC_27580</name>
</gene>
<reference evidence="1 2" key="1">
    <citation type="submission" date="2017-11" db="EMBL/GenBank/DDBJ databases">
        <title>De novo assembly and phasing of dikaryotic genomes from two isolates of Puccinia coronata f. sp. avenae, the causal agent of oat crown rust.</title>
        <authorList>
            <person name="Miller M.E."/>
            <person name="Zhang Y."/>
            <person name="Omidvar V."/>
            <person name="Sperschneider J."/>
            <person name="Schwessinger B."/>
            <person name="Raley C."/>
            <person name="Palmer J.M."/>
            <person name="Garnica D."/>
            <person name="Upadhyaya N."/>
            <person name="Rathjen J."/>
            <person name="Taylor J.M."/>
            <person name="Park R.F."/>
            <person name="Dodds P.N."/>
            <person name="Hirsch C.D."/>
            <person name="Kianian S.F."/>
            <person name="Figueroa M."/>
        </authorList>
    </citation>
    <scope>NUCLEOTIDE SEQUENCE [LARGE SCALE GENOMIC DNA]</scope>
    <source>
        <strain evidence="1">12NC29</strain>
    </source>
</reference>